<feature type="transmembrane region" description="Helical" evidence="2">
    <location>
        <begin position="88"/>
        <end position="108"/>
    </location>
</feature>
<organism evidence="3 4">
    <name type="scientific">Setomelanomma holmii</name>
    <dbReference type="NCBI Taxonomy" id="210430"/>
    <lineage>
        <taxon>Eukaryota</taxon>
        <taxon>Fungi</taxon>
        <taxon>Dikarya</taxon>
        <taxon>Ascomycota</taxon>
        <taxon>Pezizomycotina</taxon>
        <taxon>Dothideomycetes</taxon>
        <taxon>Pleosporomycetidae</taxon>
        <taxon>Pleosporales</taxon>
        <taxon>Pleosporineae</taxon>
        <taxon>Phaeosphaeriaceae</taxon>
        <taxon>Setomelanomma</taxon>
    </lineage>
</organism>
<evidence type="ECO:0000313" key="4">
    <source>
        <dbReference type="Proteomes" id="UP000799777"/>
    </source>
</evidence>
<keyword evidence="2" id="KW-0812">Transmembrane</keyword>
<dbReference type="OrthoDB" id="3798501at2759"/>
<protein>
    <submittedName>
        <fullName evidence="3">Uncharacterized protein</fullName>
    </submittedName>
</protein>
<dbReference type="EMBL" id="ML978286">
    <property type="protein sequence ID" value="KAF2024711.1"/>
    <property type="molecule type" value="Genomic_DNA"/>
</dbReference>
<keyword evidence="2" id="KW-1133">Transmembrane helix</keyword>
<keyword evidence="2" id="KW-0472">Membrane</keyword>
<dbReference type="AlphaFoldDB" id="A0A9P4H0Y9"/>
<sequence>MSIQALGEDELRRRKLRSSSHGPPVPPKHQNNPDLSRPGQQPPVPPPEQHERHKPLPPAPRATYFLEQFDLKPLPPPPASVSIRTTTLWIAGFVLWFVLIVVLLPVITEKDAMPSFKRWLRSVWS</sequence>
<evidence type="ECO:0000256" key="2">
    <source>
        <dbReference type="SAM" id="Phobius"/>
    </source>
</evidence>
<keyword evidence="4" id="KW-1185">Reference proteome</keyword>
<accession>A0A9P4H0Y9</accession>
<dbReference type="Proteomes" id="UP000799777">
    <property type="component" value="Unassembled WGS sequence"/>
</dbReference>
<name>A0A9P4H0Y9_9PLEO</name>
<gene>
    <name evidence="3" type="ORF">EK21DRAFT_117480</name>
</gene>
<comment type="caution">
    <text evidence="3">The sequence shown here is derived from an EMBL/GenBank/DDBJ whole genome shotgun (WGS) entry which is preliminary data.</text>
</comment>
<proteinExistence type="predicted"/>
<feature type="region of interest" description="Disordered" evidence="1">
    <location>
        <begin position="1"/>
        <end position="59"/>
    </location>
</feature>
<reference evidence="3" key="1">
    <citation type="journal article" date="2020" name="Stud. Mycol.">
        <title>101 Dothideomycetes genomes: a test case for predicting lifestyles and emergence of pathogens.</title>
        <authorList>
            <person name="Haridas S."/>
            <person name="Albert R."/>
            <person name="Binder M."/>
            <person name="Bloem J."/>
            <person name="Labutti K."/>
            <person name="Salamov A."/>
            <person name="Andreopoulos B."/>
            <person name="Baker S."/>
            <person name="Barry K."/>
            <person name="Bills G."/>
            <person name="Bluhm B."/>
            <person name="Cannon C."/>
            <person name="Castanera R."/>
            <person name="Culley D."/>
            <person name="Daum C."/>
            <person name="Ezra D."/>
            <person name="Gonzalez J."/>
            <person name="Henrissat B."/>
            <person name="Kuo A."/>
            <person name="Liang C."/>
            <person name="Lipzen A."/>
            <person name="Lutzoni F."/>
            <person name="Magnuson J."/>
            <person name="Mondo S."/>
            <person name="Nolan M."/>
            <person name="Ohm R."/>
            <person name="Pangilinan J."/>
            <person name="Park H.-J."/>
            <person name="Ramirez L."/>
            <person name="Alfaro M."/>
            <person name="Sun H."/>
            <person name="Tritt A."/>
            <person name="Yoshinaga Y."/>
            <person name="Zwiers L.-H."/>
            <person name="Turgeon B."/>
            <person name="Goodwin S."/>
            <person name="Spatafora J."/>
            <person name="Crous P."/>
            <person name="Grigoriev I."/>
        </authorList>
    </citation>
    <scope>NUCLEOTIDE SEQUENCE</scope>
    <source>
        <strain evidence="3">CBS 110217</strain>
    </source>
</reference>
<evidence type="ECO:0000256" key="1">
    <source>
        <dbReference type="SAM" id="MobiDB-lite"/>
    </source>
</evidence>
<evidence type="ECO:0000313" key="3">
    <source>
        <dbReference type="EMBL" id="KAF2024711.1"/>
    </source>
</evidence>